<dbReference type="InterPro" id="IPR009057">
    <property type="entry name" value="Homeodomain-like_sf"/>
</dbReference>
<accession>A0ABV5LRK1</accession>
<dbReference type="PROSITE" id="PS50977">
    <property type="entry name" value="HTH_TETR_2"/>
    <property type="match status" value="1"/>
</dbReference>
<keyword evidence="8" id="KW-1185">Reference proteome</keyword>
<gene>
    <name evidence="7" type="ORF">ACFFVI_07050</name>
</gene>
<dbReference type="Pfam" id="PF13977">
    <property type="entry name" value="TetR_C_6"/>
    <property type="match status" value="1"/>
</dbReference>
<dbReference type="Gene3D" id="1.10.357.10">
    <property type="entry name" value="Tetracycline Repressor, domain 2"/>
    <property type="match status" value="1"/>
</dbReference>
<dbReference type="PANTHER" id="PTHR30055">
    <property type="entry name" value="HTH-TYPE TRANSCRIPTIONAL REGULATOR RUTR"/>
    <property type="match status" value="1"/>
</dbReference>
<dbReference type="RefSeq" id="WP_380135891.1">
    <property type="nucleotide sequence ID" value="NZ_JBHLUI010000003.1"/>
</dbReference>
<dbReference type="InterPro" id="IPR001647">
    <property type="entry name" value="HTH_TetR"/>
</dbReference>
<dbReference type="PRINTS" id="PR00455">
    <property type="entry name" value="HTHTETR"/>
</dbReference>
<keyword evidence="3 5" id="KW-0238">DNA-binding</keyword>
<keyword evidence="2" id="KW-0805">Transcription regulation</keyword>
<feature type="DNA-binding region" description="H-T-H motif" evidence="5">
    <location>
        <begin position="31"/>
        <end position="50"/>
    </location>
</feature>
<evidence type="ECO:0000256" key="5">
    <source>
        <dbReference type="PROSITE-ProRule" id="PRU00335"/>
    </source>
</evidence>
<comment type="caution">
    <text evidence="7">The sequence shown here is derived from an EMBL/GenBank/DDBJ whole genome shotgun (WGS) entry which is preliminary data.</text>
</comment>
<dbReference type="Proteomes" id="UP001589748">
    <property type="component" value="Unassembled WGS sequence"/>
</dbReference>
<reference evidence="7 8" key="1">
    <citation type="submission" date="2024-09" db="EMBL/GenBank/DDBJ databases">
        <authorList>
            <person name="Sun Q."/>
            <person name="Mori K."/>
        </authorList>
    </citation>
    <scope>NUCLEOTIDE SEQUENCE [LARGE SCALE GENOMIC DNA]</scope>
    <source>
        <strain evidence="7 8">TISTR 1856</strain>
    </source>
</reference>
<protein>
    <submittedName>
        <fullName evidence="7">TetR/AcrR family transcriptional regulator</fullName>
    </submittedName>
</protein>
<keyword evidence="1" id="KW-0678">Repressor</keyword>
<name>A0ABV5LRK1_9ACTN</name>
<evidence type="ECO:0000256" key="3">
    <source>
        <dbReference type="ARBA" id="ARBA00023125"/>
    </source>
</evidence>
<evidence type="ECO:0000259" key="6">
    <source>
        <dbReference type="PROSITE" id="PS50977"/>
    </source>
</evidence>
<dbReference type="InterPro" id="IPR050109">
    <property type="entry name" value="HTH-type_TetR-like_transc_reg"/>
</dbReference>
<evidence type="ECO:0000313" key="8">
    <source>
        <dbReference type="Proteomes" id="UP001589748"/>
    </source>
</evidence>
<keyword evidence="4" id="KW-0804">Transcription</keyword>
<evidence type="ECO:0000313" key="7">
    <source>
        <dbReference type="EMBL" id="MFB9376723.1"/>
    </source>
</evidence>
<evidence type="ECO:0000256" key="2">
    <source>
        <dbReference type="ARBA" id="ARBA00023015"/>
    </source>
</evidence>
<evidence type="ECO:0000256" key="1">
    <source>
        <dbReference type="ARBA" id="ARBA00022491"/>
    </source>
</evidence>
<dbReference type="EMBL" id="JBHMDM010000004">
    <property type="protein sequence ID" value="MFB9376723.1"/>
    <property type="molecule type" value="Genomic_DNA"/>
</dbReference>
<dbReference type="Pfam" id="PF00440">
    <property type="entry name" value="TetR_N"/>
    <property type="match status" value="1"/>
</dbReference>
<organism evidence="7 8">
    <name type="scientific">Kineococcus gynurae</name>
    <dbReference type="NCBI Taxonomy" id="452979"/>
    <lineage>
        <taxon>Bacteria</taxon>
        <taxon>Bacillati</taxon>
        <taxon>Actinomycetota</taxon>
        <taxon>Actinomycetes</taxon>
        <taxon>Kineosporiales</taxon>
        <taxon>Kineosporiaceae</taxon>
        <taxon>Kineococcus</taxon>
    </lineage>
</organism>
<sequence>MTTTGRPRTVRETVLDAVVELLLRVGFDGISVRQVAAAAGVSVGAVQHHFPTKDAMLGAAMERTAEAVTADLRAAVAVPEPSVRLHAAARALLGARPDQRPATVLWIARLARAEVHPPTAADHAEQWGSVEELLRRLLTEAAPGFTPAEASAEAGVLLALLDGLAVAIAREPERMPPERGEALLAQHLDRLLSPGRAGPTPR</sequence>
<dbReference type="PANTHER" id="PTHR30055:SF228">
    <property type="entry name" value="TRANSCRIPTIONAL REGULATOR-RELATED"/>
    <property type="match status" value="1"/>
</dbReference>
<dbReference type="SUPFAM" id="SSF48498">
    <property type="entry name" value="Tetracyclin repressor-like, C-terminal domain"/>
    <property type="match status" value="1"/>
</dbReference>
<dbReference type="SUPFAM" id="SSF46689">
    <property type="entry name" value="Homeodomain-like"/>
    <property type="match status" value="1"/>
</dbReference>
<dbReference type="InterPro" id="IPR036271">
    <property type="entry name" value="Tet_transcr_reg_TetR-rel_C_sf"/>
</dbReference>
<proteinExistence type="predicted"/>
<evidence type="ECO:0000256" key="4">
    <source>
        <dbReference type="ARBA" id="ARBA00023163"/>
    </source>
</evidence>
<dbReference type="InterPro" id="IPR039538">
    <property type="entry name" value="BetI_C"/>
</dbReference>
<feature type="domain" description="HTH tetR-type" evidence="6">
    <location>
        <begin position="8"/>
        <end position="68"/>
    </location>
</feature>